<evidence type="ECO:0000313" key="2">
    <source>
        <dbReference type="Proteomes" id="UP001489333"/>
    </source>
</evidence>
<gene>
    <name evidence="1" type="ORF">AAGS29_18235</name>
</gene>
<dbReference type="Proteomes" id="UP001489333">
    <property type="component" value="Unassembled WGS sequence"/>
</dbReference>
<dbReference type="RefSeq" id="WP_006086935.1">
    <property type="nucleotide sequence ID" value="NZ_JAUOEV010000018.1"/>
</dbReference>
<protein>
    <submittedName>
        <fullName evidence="1">Uncharacterized protein</fullName>
    </submittedName>
</protein>
<proteinExistence type="predicted"/>
<sequence>MMANWITKTWQVYIQWCDRMGLTPENRRCCMPRLEDPPLAVKCAKATTADETVLPPEAHSNGKSTVE</sequence>
<dbReference type="GeneID" id="11773413"/>
<comment type="caution">
    <text evidence="1">The sequence shown here is derived from an EMBL/GenBank/DDBJ whole genome shotgun (WGS) entry which is preliminary data.</text>
</comment>
<dbReference type="EMBL" id="JBCHKU010000031">
    <property type="protein sequence ID" value="MEM6250538.1"/>
    <property type="molecule type" value="Genomic_DNA"/>
</dbReference>
<name>A0ABU9UXR2_9GAMM</name>
<evidence type="ECO:0000313" key="1">
    <source>
        <dbReference type="EMBL" id="MEM6250538.1"/>
    </source>
</evidence>
<reference evidence="1 2" key="1">
    <citation type="submission" date="2024-04" db="EMBL/GenBank/DDBJ databases">
        <title>Novel Shewanella species isolated from Baltic Sea sediments.</title>
        <authorList>
            <person name="Martin-Rodriguez A.J."/>
            <person name="Fernandez-Juarez V."/>
            <person name="Valeriano V.D."/>
            <person name="Mihindukulasooriya I."/>
            <person name="Ceresnova L."/>
            <person name="Joffre E."/>
            <person name="Jensie-Markopoulos S."/>
            <person name="Moore E.R.B."/>
            <person name="Sjoling A."/>
        </authorList>
    </citation>
    <scope>NUCLEOTIDE SEQUENCE [LARGE SCALE GENOMIC DNA]</scope>
    <source>
        <strain evidence="1 2">VAX-SP0-0CM-1</strain>
    </source>
</reference>
<keyword evidence="2" id="KW-1185">Reference proteome</keyword>
<organism evidence="1 2">
    <name type="scientific">Shewanella vaxholmensis</name>
    <dbReference type="NCBI Taxonomy" id="3063535"/>
    <lineage>
        <taxon>Bacteria</taxon>
        <taxon>Pseudomonadati</taxon>
        <taxon>Pseudomonadota</taxon>
        <taxon>Gammaproteobacteria</taxon>
        <taxon>Alteromonadales</taxon>
        <taxon>Shewanellaceae</taxon>
        <taxon>Shewanella</taxon>
    </lineage>
</organism>
<accession>A0ABU9UXR2</accession>